<dbReference type="RefSeq" id="WP_078817052.1">
    <property type="nucleotide sequence ID" value="NZ_FUYJ01000002.1"/>
</dbReference>
<dbReference type="GO" id="GO:0030313">
    <property type="term" value="C:cell envelope"/>
    <property type="evidence" value="ECO:0007669"/>
    <property type="project" value="UniProtKB-SubCell"/>
</dbReference>
<dbReference type="Proteomes" id="UP000190042">
    <property type="component" value="Unassembled WGS sequence"/>
</dbReference>
<evidence type="ECO:0000256" key="4">
    <source>
        <dbReference type="SAM" id="MobiDB-lite"/>
    </source>
</evidence>
<feature type="compositionally biased region" description="Acidic residues" evidence="4">
    <location>
        <begin position="367"/>
        <end position="382"/>
    </location>
</feature>
<evidence type="ECO:0000313" key="6">
    <source>
        <dbReference type="Proteomes" id="UP000190042"/>
    </source>
</evidence>
<dbReference type="EMBL" id="FUYJ01000002">
    <property type="protein sequence ID" value="SKA94256.1"/>
    <property type="molecule type" value="Genomic_DNA"/>
</dbReference>
<evidence type="ECO:0000256" key="1">
    <source>
        <dbReference type="ARBA" id="ARBA00004196"/>
    </source>
</evidence>
<feature type="region of interest" description="Disordered" evidence="4">
    <location>
        <begin position="261"/>
        <end position="394"/>
    </location>
</feature>
<reference evidence="6" key="1">
    <citation type="submission" date="2017-02" db="EMBL/GenBank/DDBJ databases">
        <authorList>
            <person name="Varghese N."/>
            <person name="Submissions S."/>
        </authorList>
    </citation>
    <scope>NUCLEOTIDE SEQUENCE [LARGE SCALE GENOMIC DNA]</scope>
    <source>
        <strain evidence="6">DSM 23966</strain>
    </source>
</reference>
<name>A0A1T4XXJ6_9BACL</name>
<evidence type="ECO:0000256" key="2">
    <source>
        <dbReference type="ARBA" id="ARBA00023054"/>
    </source>
</evidence>
<feature type="compositionally biased region" description="Acidic residues" evidence="4">
    <location>
        <begin position="317"/>
        <end position="329"/>
    </location>
</feature>
<proteinExistence type="predicted"/>
<accession>A0A1T4XXJ6</accession>
<dbReference type="AlphaFoldDB" id="A0A1T4XXJ6"/>
<protein>
    <submittedName>
        <fullName evidence="5">Uncharacterized protein</fullName>
    </submittedName>
</protein>
<sequence length="579" mass="64780">MVKLRNIIVAVLMTAFIALNSYLVFSEKSVIPKSFYVNGYERLAADDYTKELDKEGFIAPKDLHTVYLKEDQTIDSWLVQEGENVDFGTELASLKTDHIDQQRSQLNAELSALQNQVSTIRQTISDLEYEQKYSSGSIGNSDAYDSNDDKKVRVNIDVDVEVIGEGTFAQAIADAERDLAQVQRQIETIESKIAELPTEAAMTSPVNGYIVKINRDSATPSIDIYSTDQTIVTYVLHDEWLNIEPGSFVTIQHEAIRTPFVPKVDPDENSNEDPNQEPYQAPTEDPEQTPDEGGVGSIGGGKVAATSSDGVPPTEDVYIDEDQYDDLDHEVDGNSFDDLNGTEQNELDDPIENPDEPVDNPDGTTDNNEDEDLQPDGDVEETPEGKPGQTKDEKKLAEIRERIQPDYPADISTLSGTVVSVSKVPAQDDKWLKAYKALGNTQKDNPLAYYEVRIAPYDEQLELPFGTNVNTFIQTNEANQATSIKTNWLSNKHNDTAKVWTLDNNGRAVQTIVETPFTWLDRAILTSGTEPGMVALKNDNLDSNLDNYTVFHPLPLYLPEWDKWKGTHWKTYARYLIKH</sequence>
<feature type="compositionally biased region" description="Acidic residues" evidence="4">
    <location>
        <begin position="345"/>
        <end position="359"/>
    </location>
</feature>
<dbReference type="InterPro" id="IPR050465">
    <property type="entry name" value="UPF0194_transport"/>
</dbReference>
<feature type="coiled-coil region" evidence="3">
    <location>
        <begin position="96"/>
        <end position="130"/>
    </location>
</feature>
<evidence type="ECO:0000256" key="3">
    <source>
        <dbReference type="SAM" id="Coils"/>
    </source>
</evidence>
<comment type="subcellular location">
    <subcellularLocation>
        <location evidence="1">Cell envelope</location>
    </subcellularLocation>
</comment>
<feature type="compositionally biased region" description="Gly residues" evidence="4">
    <location>
        <begin position="293"/>
        <end position="302"/>
    </location>
</feature>
<dbReference type="PANTHER" id="PTHR32347">
    <property type="entry name" value="EFFLUX SYSTEM COMPONENT YKNX-RELATED"/>
    <property type="match status" value="1"/>
</dbReference>
<keyword evidence="2 3" id="KW-0175">Coiled coil</keyword>
<feature type="coiled-coil region" evidence="3">
    <location>
        <begin position="172"/>
        <end position="199"/>
    </location>
</feature>
<dbReference type="SUPFAM" id="SSF46579">
    <property type="entry name" value="Prefoldin"/>
    <property type="match status" value="1"/>
</dbReference>
<keyword evidence="6" id="KW-1185">Reference proteome</keyword>
<evidence type="ECO:0000313" key="5">
    <source>
        <dbReference type="EMBL" id="SKA94256.1"/>
    </source>
</evidence>
<gene>
    <name evidence="5" type="ORF">SAMN04244570_1395</name>
</gene>
<organism evidence="5 6">
    <name type="scientific">Sporosarcina newyorkensis</name>
    <dbReference type="NCBI Taxonomy" id="759851"/>
    <lineage>
        <taxon>Bacteria</taxon>
        <taxon>Bacillati</taxon>
        <taxon>Bacillota</taxon>
        <taxon>Bacilli</taxon>
        <taxon>Bacillales</taxon>
        <taxon>Caryophanaceae</taxon>
        <taxon>Sporosarcina</taxon>
    </lineage>
</organism>